<dbReference type="RefSeq" id="WP_084282119.1">
    <property type="nucleotide sequence ID" value="NZ_FWXJ01000001.1"/>
</dbReference>
<keyword evidence="3" id="KW-0663">Pyridoxal phosphate</keyword>
<protein>
    <recommendedName>
        <fullName evidence="2">cysteine-S-conjugate beta-lyase</fullName>
        <ecNumber evidence="2">4.4.1.13</ecNumber>
    </recommendedName>
</protein>
<dbReference type="Gene3D" id="3.90.1150.10">
    <property type="entry name" value="Aspartate Aminotransferase, domain 1"/>
    <property type="match status" value="1"/>
</dbReference>
<gene>
    <name evidence="7" type="ORF">SAMN06296008_101339</name>
</gene>
<dbReference type="GO" id="GO:0008483">
    <property type="term" value="F:transaminase activity"/>
    <property type="evidence" value="ECO:0007669"/>
    <property type="project" value="UniProtKB-KW"/>
</dbReference>
<dbReference type="InterPro" id="IPR051798">
    <property type="entry name" value="Class-II_PLP-Dep_Aminotrans"/>
</dbReference>
<accession>A0A1W1Y4D3</accession>
<organism evidence="7 8">
    <name type="scientific">Polynucleobacter kasalickyi</name>
    <dbReference type="NCBI Taxonomy" id="1938817"/>
    <lineage>
        <taxon>Bacteria</taxon>
        <taxon>Pseudomonadati</taxon>
        <taxon>Pseudomonadota</taxon>
        <taxon>Betaproteobacteria</taxon>
        <taxon>Burkholderiales</taxon>
        <taxon>Burkholderiaceae</taxon>
        <taxon>Polynucleobacter</taxon>
    </lineage>
</organism>
<evidence type="ECO:0000313" key="7">
    <source>
        <dbReference type="EMBL" id="SMC31022.1"/>
    </source>
</evidence>
<sequence length="383" mass="43487">MSRFDQIISRYQTNSVRWDKFAKEVIPLWVADMDFSVPECVTAALEKRIKHPIYGYTYASEELKEAIQDYLFKRYQYVIQKDWLVFLPSVVSGLHMTARNLLKEGEHALIPRPAYHHFKMALEGAKHSYSSYTYVLQNNRWLIDLDGLKNLIQPNTRLLMLCNPHNPGGTVLSAEEIAQINEIAREHQLMICADEIHADLILDANKIHVPIGKGLDPEEATNGLTMSLMSLNKTFNFPGIGLGWAVIPNATLRKQFAKDLHTLIPGPNAFAFEVSLAVMQGGQVWHVELLEYLRQNRSIVQQWVDQHPNLRMAELDATYLAWIDASRVDSKQLTEDFLNAGVAISPGQQFGAHDFFRLNFGTSQAVLKQALERMSQALKKSAP</sequence>
<dbReference type="OrthoDB" id="9803354at2"/>
<evidence type="ECO:0000256" key="3">
    <source>
        <dbReference type="ARBA" id="ARBA00022898"/>
    </source>
</evidence>
<dbReference type="Pfam" id="PF00155">
    <property type="entry name" value="Aminotran_1_2"/>
    <property type="match status" value="1"/>
</dbReference>
<dbReference type="EC" id="4.4.1.13" evidence="2"/>
<dbReference type="GO" id="GO:0047804">
    <property type="term" value="F:cysteine-S-conjugate beta-lyase activity"/>
    <property type="evidence" value="ECO:0007669"/>
    <property type="project" value="UniProtKB-EC"/>
</dbReference>
<reference evidence="7 8" key="1">
    <citation type="submission" date="2017-04" db="EMBL/GenBank/DDBJ databases">
        <authorList>
            <person name="Afonso C.L."/>
            <person name="Miller P.J."/>
            <person name="Scott M.A."/>
            <person name="Spackman E."/>
            <person name="Goraichik I."/>
            <person name="Dimitrov K.M."/>
            <person name="Suarez D.L."/>
            <person name="Swayne D.E."/>
        </authorList>
    </citation>
    <scope>NUCLEOTIDE SEQUENCE [LARGE SCALE GENOMIC DNA]</scope>
    <source>
        <strain evidence="7 8">VK13</strain>
    </source>
</reference>
<evidence type="ECO:0000256" key="2">
    <source>
        <dbReference type="ARBA" id="ARBA00012224"/>
    </source>
</evidence>
<dbReference type="InterPro" id="IPR027619">
    <property type="entry name" value="C-S_lyase_PatB-like"/>
</dbReference>
<dbReference type="InterPro" id="IPR004839">
    <property type="entry name" value="Aminotransferase_I/II_large"/>
</dbReference>
<name>A0A1W1Y4D3_9BURK</name>
<proteinExistence type="inferred from homology"/>
<evidence type="ECO:0000256" key="4">
    <source>
        <dbReference type="ARBA" id="ARBA00023239"/>
    </source>
</evidence>
<dbReference type="Proteomes" id="UP000192708">
    <property type="component" value="Unassembled WGS sequence"/>
</dbReference>
<keyword evidence="7" id="KW-0032">Aminotransferase</keyword>
<evidence type="ECO:0000256" key="5">
    <source>
        <dbReference type="ARBA" id="ARBA00037974"/>
    </source>
</evidence>
<comment type="similarity">
    <text evidence="5">Belongs to the class-II pyridoxal-phosphate-dependent aminotransferase family. MalY/PatB cystathionine beta-lyase subfamily.</text>
</comment>
<keyword evidence="4 7" id="KW-0456">Lyase</keyword>
<dbReference type="CDD" id="cd00609">
    <property type="entry name" value="AAT_like"/>
    <property type="match status" value="1"/>
</dbReference>
<dbReference type="EMBL" id="FWXJ01000001">
    <property type="protein sequence ID" value="SMC31022.1"/>
    <property type="molecule type" value="Genomic_DNA"/>
</dbReference>
<feature type="domain" description="Aminotransferase class I/classII large" evidence="6">
    <location>
        <begin position="24"/>
        <end position="373"/>
    </location>
</feature>
<comment type="cofactor">
    <cofactor evidence="1">
        <name>pyridoxal 5'-phosphate</name>
        <dbReference type="ChEBI" id="CHEBI:597326"/>
    </cofactor>
</comment>
<dbReference type="NCBIfam" id="TIGR04350">
    <property type="entry name" value="C_S_lyase_PatB"/>
    <property type="match status" value="1"/>
</dbReference>
<dbReference type="InterPro" id="IPR015421">
    <property type="entry name" value="PyrdxlP-dep_Trfase_major"/>
</dbReference>
<evidence type="ECO:0000256" key="1">
    <source>
        <dbReference type="ARBA" id="ARBA00001933"/>
    </source>
</evidence>
<evidence type="ECO:0000259" key="6">
    <source>
        <dbReference type="Pfam" id="PF00155"/>
    </source>
</evidence>
<dbReference type="GO" id="GO:0030170">
    <property type="term" value="F:pyridoxal phosphate binding"/>
    <property type="evidence" value="ECO:0007669"/>
    <property type="project" value="InterPro"/>
</dbReference>
<dbReference type="STRING" id="1938817.SAMN06296008_101339"/>
<keyword evidence="7" id="KW-0808">Transferase</keyword>
<dbReference type="InterPro" id="IPR015424">
    <property type="entry name" value="PyrdxlP-dep_Trfase"/>
</dbReference>
<dbReference type="SUPFAM" id="SSF53383">
    <property type="entry name" value="PLP-dependent transferases"/>
    <property type="match status" value="1"/>
</dbReference>
<dbReference type="PANTHER" id="PTHR43525:SF1">
    <property type="entry name" value="PROTEIN MALY"/>
    <property type="match status" value="1"/>
</dbReference>
<evidence type="ECO:0000313" key="8">
    <source>
        <dbReference type="Proteomes" id="UP000192708"/>
    </source>
</evidence>
<dbReference type="InterPro" id="IPR015422">
    <property type="entry name" value="PyrdxlP-dep_Trfase_small"/>
</dbReference>
<dbReference type="Gene3D" id="3.40.640.10">
    <property type="entry name" value="Type I PLP-dependent aspartate aminotransferase-like (Major domain)"/>
    <property type="match status" value="1"/>
</dbReference>
<keyword evidence="8" id="KW-1185">Reference proteome</keyword>
<dbReference type="AlphaFoldDB" id="A0A1W1Y4D3"/>
<dbReference type="PANTHER" id="PTHR43525">
    <property type="entry name" value="PROTEIN MALY"/>
    <property type="match status" value="1"/>
</dbReference>